<dbReference type="GO" id="GO:0004252">
    <property type="term" value="F:serine-type endopeptidase activity"/>
    <property type="evidence" value="ECO:0007669"/>
    <property type="project" value="InterPro"/>
</dbReference>
<dbReference type="EMBL" id="KB575999">
    <property type="protein sequence ID" value="EMP26827.1"/>
    <property type="molecule type" value="Genomic_DNA"/>
</dbReference>
<dbReference type="PROSITE" id="PS50240">
    <property type="entry name" value="TRYPSIN_DOM"/>
    <property type="match status" value="1"/>
</dbReference>
<feature type="signal peptide" evidence="4">
    <location>
        <begin position="1"/>
        <end position="18"/>
    </location>
</feature>
<evidence type="ECO:0000256" key="1">
    <source>
        <dbReference type="ARBA" id="ARBA00022729"/>
    </source>
</evidence>
<dbReference type="InterPro" id="IPR001254">
    <property type="entry name" value="Trypsin_dom"/>
</dbReference>
<organism evidence="6 7">
    <name type="scientific">Chelonia mydas</name>
    <name type="common">Green sea-turtle</name>
    <name type="synonym">Chelonia agassizi</name>
    <dbReference type="NCBI Taxonomy" id="8469"/>
    <lineage>
        <taxon>Eukaryota</taxon>
        <taxon>Metazoa</taxon>
        <taxon>Chordata</taxon>
        <taxon>Craniata</taxon>
        <taxon>Vertebrata</taxon>
        <taxon>Euteleostomi</taxon>
        <taxon>Archelosauria</taxon>
        <taxon>Testudinata</taxon>
        <taxon>Testudines</taxon>
        <taxon>Cryptodira</taxon>
        <taxon>Durocryptodira</taxon>
        <taxon>Americhelydia</taxon>
        <taxon>Chelonioidea</taxon>
        <taxon>Cheloniidae</taxon>
        <taxon>Chelonia</taxon>
    </lineage>
</organism>
<dbReference type="CDD" id="cd00190">
    <property type="entry name" value="Tryp_SPc"/>
    <property type="match status" value="1"/>
</dbReference>
<dbReference type="PROSITE" id="PS00134">
    <property type="entry name" value="TRYPSIN_HIS"/>
    <property type="match status" value="2"/>
</dbReference>
<evidence type="ECO:0000256" key="2">
    <source>
        <dbReference type="ARBA" id="ARBA00023145"/>
    </source>
</evidence>
<keyword evidence="3" id="KW-1015">Disulfide bond</keyword>
<name>M7BF43_CHEMY</name>
<dbReference type="AlphaFoldDB" id="M7BF43"/>
<feature type="domain" description="Peptidase S1" evidence="5">
    <location>
        <begin position="20"/>
        <end position="380"/>
    </location>
</feature>
<gene>
    <name evidence="6" type="ORF">UY3_16096</name>
</gene>
<dbReference type="PANTHER" id="PTHR24271:SF81">
    <property type="entry name" value="GRANZYME B"/>
    <property type="match status" value="1"/>
</dbReference>
<proteinExistence type="predicted"/>
<dbReference type="Gene3D" id="2.40.10.10">
    <property type="entry name" value="Trypsin-like serine proteases"/>
    <property type="match status" value="5"/>
</dbReference>
<dbReference type="Pfam" id="PF00089">
    <property type="entry name" value="Trypsin"/>
    <property type="match status" value="3"/>
</dbReference>
<evidence type="ECO:0000313" key="6">
    <source>
        <dbReference type="EMBL" id="EMP26827.1"/>
    </source>
</evidence>
<dbReference type="STRING" id="8469.M7BF43"/>
<evidence type="ECO:0000259" key="5">
    <source>
        <dbReference type="PROSITE" id="PS50240"/>
    </source>
</evidence>
<protein>
    <submittedName>
        <fullName evidence="6">Duodenase-1</fullName>
    </submittedName>
</protein>
<dbReference type="FunFam" id="2.40.10.10:FF:000005">
    <property type="entry name" value="Serine protease 37"/>
    <property type="match status" value="1"/>
</dbReference>
<keyword evidence="2" id="KW-0865">Zymogen</keyword>
<keyword evidence="7" id="KW-1185">Reference proteome</keyword>
<feature type="chain" id="PRO_5004080228" evidence="4">
    <location>
        <begin position="19"/>
        <end position="380"/>
    </location>
</feature>
<dbReference type="SUPFAM" id="SSF50494">
    <property type="entry name" value="Trypsin-like serine proteases"/>
    <property type="match status" value="2"/>
</dbReference>
<accession>M7BF43</accession>
<dbReference type="InterPro" id="IPR043504">
    <property type="entry name" value="Peptidase_S1_PA_chymotrypsin"/>
</dbReference>
<evidence type="ECO:0000256" key="3">
    <source>
        <dbReference type="ARBA" id="ARBA00023157"/>
    </source>
</evidence>
<dbReference type="SMART" id="SM00020">
    <property type="entry name" value="Tryp_SPc"/>
    <property type="match status" value="2"/>
</dbReference>
<sequence>MMLLLLLFPMAFVPLHTAQVIGGREAPLGSRPYMAYVQIGSKGSCGGFLIREDVVVTAAHCNCNLGNIYVYLGVQDFMKPGQIWQRIRARRWIQHPDFSNENFDNDIMLLKSLRHPIALPPVTSHCCSPCANPASDRLQEAEQEVVSDSVCGEWYQHYDPTTMLCAGSPHAKKSAFQDAVHGGPPEEEGVIPGEIIGGREARPHARPYMAFVKIEREGKGGNMCGGFLTGEDVVVTAAHCNCNFGKGMQEPLPLSQPAPFPGTRDKAELTQTVSTILLSQKKVKKGDVCSVAGWGQISIKTNTQPSPTLQEVELMITARCMYLSQPYLHYIPSRMLCMGDPQERKSPFLLRDKAKLTQTVGTISLSQKKVKKGAVCSVAG</sequence>
<evidence type="ECO:0000313" key="7">
    <source>
        <dbReference type="Proteomes" id="UP000031443"/>
    </source>
</evidence>
<evidence type="ECO:0000256" key="4">
    <source>
        <dbReference type="SAM" id="SignalP"/>
    </source>
</evidence>
<keyword evidence="1 4" id="KW-0732">Signal</keyword>
<dbReference type="PANTHER" id="PTHR24271">
    <property type="entry name" value="KALLIKREIN-RELATED"/>
    <property type="match status" value="1"/>
</dbReference>
<dbReference type="InterPro" id="IPR018114">
    <property type="entry name" value="TRYPSIN_HIS"/>
</dbReference>
<reference evidence="7" key="1">
    <citation type="journal article" date="2013" name="Nat. Genet.">
        <title>The draft genomes of soft-shell turtle and green sea turtle yield insights into the development and evolution of the turtle-specific body plan.</title>
        <authorList>
            <person name="Wang Z."/>
            <person name="Pascual-Anaya J."/>
            <person name="Zadissa A."/>
            <person name="Li W."/>
            <person name="Niimura Y."/>
            <person name="Huang Z."/>
            <person name="Li C."/>
            <person name="White S."/>
            <person name="Xiong Z."/>
            <person name="Fang D."/>
            <person name="Wang B."/>
            <person name="Ming Y."/>
            <person name="Chen Y."/>
            <person name="Zheng Y."/>
            <person name="Kuraku S."/>
            <person name="Pignatelli M."/>
            <person name="Herrero J."/>
            <person name="Beal K."/>
            <person name="Nozawa M."/>
            <person name="Li Q."/>
            <person name="Wang J."/>
            <person name="Zhang H."/>
            <person name="Yu L."/>
            <person name="Shigenobu S."/>
            <person name="Wang J."/>
            <person name="Liu J."/>
            <person name="Flicek P."/>
            <person name="Searle S."/>
            <person name="Wang J."/>
            <person name="Kuratani S."/>
            <person name="Yin Y."/>
            <person name="Aken B."/>
            <person name="Zhang G."/>
            <person name="Irie N."/>
        </authorList>
    </citation>
    <scope>NUCLEOTIDE SEQUENCE [LARGE SCALE GENOMIC DNA]</scope>
</reference>
<dbReference type="InterPro" id="IPR009003">
    <property type="entry name" value="Peptidase_S1_PA"/>
</dbReference>
<dbReference type="Proteomes" id="UP000031443">
    <property type="component" value="Unassembled WGS sequence"/>
</dbReference>
<dbReference type="GO" id="GO:0006508">
    <property type="term" value="P:proteolysis"/>
    <property type="evidence" value="ECO:0007669"/>
    <property type="project" value="InterPro"/>
</dbReference>